<dbReference type="eggNOG" id="KOG3645">
    <property type="taxonomic scope" value="Eukaryota"/>
</dbReference>
<dbReference type="FunCoup" id="H3BGZ5">
    <property type="interactions" value="178"/>
</dbReference>
<proteinExistence type="inferred from homology"/>
<reference evidence="24" key="3">
    <citation type="submission" date="2025-09" db="UniProtKB">
        <authorList>
            <consortium name="Ensembl"/>
        </authorList>
    </citation>
    <scope>IDENTIFICATION</scope>
</reference>
<evidence type="ECO:0000256" key="15">
    <source>
        <dbReference type="ARBA" id="ARBA00034104"/>
    </source>
</evidence>
<dbReference type="Ensembl" id="ENSLACT00000021306.1">
    <property type="protein sequence ID" value="ENSLACP00000021166.1"/>
    <property type="gene ID" value="ENSLACG00000018595.1"/>
</dbReference>
<dbReference type="PROSITE" id="PS00236">
    <property type="entry name" value="NEUROTR_ION_CHANNEL"/>
    <property type="match status" value="1"/>
</dbReference>
<keyword evidence="10" id="KW-0675">Receptor</keyword>
<evidence type="ECO:0000259" key="22">
    <source>
        <dbReference type="Pfam" id="PF02931"/>
    </source>
</evidence>
<dbReference type="Pfam" id="PF02931">
    <property type="entry name" value="Neur_chan_LBD"/>
    <property type="match status" value="1"/>
</dbReference>
<keyword evidence="8 20" id="KW-0472">Membrane</keyword>
<dbReference type="InterPro" id="IPR006202">
    <property type="entry name" value="Neur_chan_lig-bd"/>
</dbReference>
<dbReference type="HOGENOM" id="CLU_018074_5_0_1"/>
<reference evidence="25" key="1">
    <citation type="submission" date="2011-08" db="EMBL/GenBank/DDBJ databases">
        <title>The draft genome of Latimeria chalumnae.</title>
        <authorList>
            <person name="Di Palma F."/>
            <person name="Alfoldi J."/>
            <person name="Johnson J."/>
            <person name="Berlin A."/>
            <person name="Gnerre S."/>
            <person name="Jaffe D."/>
            <person name="MacCallum I."/>
            <person name="Young S."/>
            <person name="Walker B.J."/>
            <person name="Lander E."/>
            <person name="Lindblad-Toh K."/>
        </authorList>
    </citation>
    <scope>NUCLEOTIDE SEQUENCE [LARGE SCALE GENOMIC DNA]</scope>
    <source>
        <strain evidence="25">Wild caught</strain>
    </source>
</reference>
<dbReference type="InterPro" id="IPR036719">
    <property type="entry name" value="Neuro-gated_channel_TM_sf"/>
</dbReference>
<dbReference type="CDD" id="cd19063">
    <property type="entry name" value="LGIC_TM_5-HT3"/>
    <property type="match status" value="1"/>
</dbReference>
<keyword evidence="3 20" id="KW-0812">Transmembrane</keyword>
<accession>H3BGZ5</accession>
<evidence type="ECO:0000256" key="21">
    <source>
        <dbReference type="SAM" id="MobiDB-lite"/>
    </source>
</evidence>
<evidence type="ECO:0000256" key="17">
    <source>
        <dbReference type="ARBA" id="ARBA00036239"/>
    </source>
</evidence>
<dbReference type="SUPFAM" id="SSF63712">
    <property type="entry name" value="Nicotinic receptor ligand binding domain-like"/>
    <property type="match status" value="1"/>
</dbReference>
<evidence type="ECO:0000256" key="11">
    <source>
        <dbReference type="ARBA" id="ARBA00023180"/>
    </source>
</evidence>
<dbReference type="InterPro" id="IPR018000">
    <property type="entry name" value="Neurotransmitter_ion_chnl_CS"/>
</dbReference>
<keyword evidence="25" id="KW-1185">Reference proteome</keyword>
<evidence type="ECO:0000256" key="20">
    <source>
        <dbReference type="RuleBase" id="RU000687"/>
    </source>
</evidence>
<evidence type="ECO:0000256" key="6">
    <source>
        <dbReference type="ARBA" id="ARBA00023018"/>
    </source>
</evidence>
<dbReference type="NCBIfam" id="TIGR00860">
    <property type="entry name" value="LIC"/>
    <property type="match status" value="1"/>
</dbReference>
<keyword evidence="7 20" id="KW-0406">Ion transport</keyword>
<feature type="transmembrane region" description="Helical" evidence="20">
    <location>
        <begin position="447"/>
        <end position="466"/>
    </location>
</feature>
<comment type="subcellular location">
    <subcellularLocation>
        <location evidence="15">Postsynaptic cell membrane</location>
        <topology evidence="15">Multi-pass membrane protein</topology>
    </subcellularLocation>
</comment>
<dbReference type="Pfam" id="PF02932">
    <property type="entry name" value="Neur_chan_memb"/>
    <property type="match status" value="1"/>
</dbReference>
<dbReference type="InterPro" id="IPR036734">
    <property type="entry name" value="Neur_chan_lig-bd_sf"/>
</dbReference>
<evidence type="ECO:0000313" key="24">
    <source>
        <dbReference type="Ensembl" id="ENSLACP00000021166.1"/>
    </source>
</evidence>
<evidence type="ECO:0000256" key="13">
    <source>
        <dbReference type="ARBA" id="ARBA00023286"/>
    </source>
</evidence>
<dbReference type="Gene3D" id="1.20.58.390">
    <property type="entry name" value="Neurotransmitter-gated ion-channel transmembrane domain"/>
    <property type="match status" value="1"/>
</dbReference>
<keyword evidence="13" id="KW-1071">Ligand-gated ion channel</keyword>
<keyword evidence="14 20" id="KW-0407">Ion channel</keyword>
<evidence type="ECO:0000256" key="9">
    <source>
        <dbReference type="ARBA" id="ARBA00023157"/>
    </source>
</evidence>
<dbReference type="GeneTree" id="ENSGT00940000158478"/>
<dbReference type="InterPro" id="IPR049944">
    <property type="entry name" value="LGIC_TM_5-HT3"/>
</dbReference>
<dbReference type="PRINTS" id="PR01708">
    <property type="entry name" value="5HT3RECEPTOR"/>
</dbReference>
<evidence type="ECO:0000256" key="3">
    <source>
        <dbReference type="ARBA" id="ARBA00022692"/>
    </source>
</evidence>
<keyword evidence="9" id="KW-1015">Disulfide bond</keyword>
<organism evidence="24 25">
    <name type="scientific">Latimeria chalumnae</name>
    <name type="common">Coelacanth</name>
    <dbReference type="NCBI Taxonomy" id="7897"/>
    <lineage>
        <taxon>Eukaryota</taxon>
        <taxon>Metazoa</taxon>
        <taxon>Chordata</taxon>
        <taxon>Craniata</taxon>
        <taxon>Vertebrata</taxon>
        <taxon>Euteleostomi</taxon>
        <taxon>Coelacanthiformes</taxon>
        <taxon>Coelacanthidae</taxon>
        <taxon>Latimeria</taxon>
    </lineage>
</organism>
<feature type="domain" description="Neurotransmitter-gated ion-channel transmembrane" evidence="23">
    <location>
        <begin position="241"/>
        <end position="457"/>
    </location>
</feature>
<evidence type="ECO:0000256" key="1">
    <source>
        <dbReference type="ARBA" id="ARBA00022448"/>
    </source>
</evidence>
<comment type="catalytic activity">
    <reaction evidence="17">
        <text>Na(+)(in) = Na(+)(out)</text>
        <dbReference type="Rhea" id="RHEA:34963"/>
        <dbReference type="ChEBI" id="CHEBI:29101"/>
    </reaction>
</comment>
<dbReference type="InterPro" id="IPR008133">
    <property type="entry name" value="5HT3_rcpt_A"/>
</dbReference>
<feature type="domain" description="Neurotransmitter-gated ion-channel ligand-binding" evidence="22">
    <location>
        <begin position="29"/>
        <end position="234"/>
    </location>
</feature>
<evidence type="ECO:0000256" key="16">
    <source>
        <dbReference type="ARBA" id="ARBA00034430"/>
    </source>
</evidence>
<evidence type="ECO:0000256" key="5">
    <source>
        <dbReference type="ARBA" id="ARBA00022989"/>
    </source>
</evidence>
<protein>
    <submittedName>
        <fullName evidence="24">5-hydroxytryptamine receptor 3B</fullName>
    </submittedName>
</protein>
<keyword evidence="4" id="KW-0732">Signal</keyword>
<evidence type="ECO:0000256" key="2">
    <source>
        <dbReference type="ARBA" id="ARBA00022475"/>
    </source>
</evidence>
<dbReference type="InterPro" id="IPR008132">
    <property type="entry name" value="5HT3_rcpt"/>
</dbReference>
<keyword evidence="1 20" id="KW-0813">Transport</keyword>
<dbReference type="InterPro" id="IPR038050">
    <property type="entry name" value="Neuro_actylchol_rec"/>
</dbReference>
<evidence type="ECO:0000256" key="10">
    <source>
        <dbReference type="ARBA" id="ARBA00023170"/>
    </source>
</evidence>
<gene>
    <name evidence="24" type="primary">HTR3B</name>
</gene>
<dbReference type="OMA" id="NMANEVP"/>
<dbReference type="AlphaFoldDB" id="H3BGZ5"/>
<keyword evidence="11" id="KW-0325">Glycoprotein</keyword>
<evidence type="ECO:0000259" key="23">
    <source>
        <dbReference type="Pfam" id="PF02932"/>
    </source>
</evidence>
<dbReference type="GO" id="GO:0045211">
    <property type="term" value="C:postsynaptic membrane"/>
    <property type="evidence" value="ECO:0007669"/>
    <property type="project" value="UniProtKB-SubCell"/>
</dbReference>
<evidence type="ECO:0000256" key="4">
    <source>
        <dbReference type="ARBA" id="ARBA00022729"/>
    </source>
</evidence>
<feature type="compositionally biased region" description="Polar residues" evidence="21">
    <location>
        <begin position="343"/>
        <end position="359"/>
    </location>
</feature>
<evidence type="ECO:0000256" key="18">
    <source>
        <dbReference type="ARBA" id="ARBA00036634"/>
    </source>
</evidence>
<feature type="transmembrane region" description="Helical" evidence="20">
    <location>
        <begin position="296"/>
        <end position="319"/>
    </location>
</feature>
<evidence type="ECO:0000256" key="14">
    <source>
        <dbReference type="ARBA" id="ARBA00023303"/>
    </source>
</evidence>
<dbReference type="FunFam" id="2.70.170.10:FF:000017">
    <property type="entry name" value="5-hydroxytryptamine receptor 3A"/>
    <property type="match status" value="1"/>
</dbReference>
<dbReference type="PRINTS" id="PR00252">
    <property type="entry name" value="NRIONCHANNEL"/>
</dbReference>
<feature type="region of interest" description="Disordered" evidence="21">
    <location>
        <begin position="343"/>
        <end position="363"/>
    </location>
</feature>
<dbReference type="Gene3D" id="2.70.170.10">
    <property type="entry name" value="Neurotransmitter-gated ion-channel ligand-binding domain"/>
    <property type="match status" value="1"/>
</dbReference>
<dbReference type="SUPFAM" id="SSF90112">
    <property type="entry name" value="Neurotransmitter-gated ion-channel transmembrane pore"/>
    <property type="match status" value="1"/>
</dbReference>
<evidence type="ECO:0000256" key="19">
    <source>
        <dbReference type="ARBA" id="ARBA00037540"/>
    </source>
</evidence>
<dbReference type="PANTHER" id="PTHR18945">
    <property type="entry name" value="NEUROTRANSMITTER GATED ION CHANNEL"/>
    <property type="match status" value="1"/>
</dbReference>
<dbReference type="PRINTS" id="PR01709">
    <property type="entry name" value="5HT3ARECEPTR"/>
</dbReference>
<comment type="similarity">
    <text evidence="20">Belongs to the ligand-gated ion channel (TC 1.A.9) family.</text>
</comment>
<evidence type="ECO:0000256" key="7">
    <source>
        <dbReference type="ARBA" id="ARBA00023065"/>
    </source>
</evidence>
<dbReference type="GO" id="GO:0004888">
    <property type="term" value="F:transmembrane signaling receptor activity"/>
    <property type="evidence" value="ECO:0007669"/>
    <property type="project" value="InterPro"/>
</dbReference>
<dbReference type="InParanoid" id="H3BGZ5"/>
<name>H3BGZ5_LATCH</name>
<dbReference type="InterPro" id="IPR006201">
    <property type="entry name" value="Neur_channel"/>
</dbReference>
<evidence type="ECO:0000313" key="25">
    <source>
        <dbReference type="Proteomes" id="UP000008672"/>
    </source>
</evidence>
<feature type="transmembrane region" description="Helical" evidence="20">
    <location>
        <begin position="235"/>
        <end position="258"/>
    </location>
</feature>
<evidence type="ECO:0000256" key="8">
    <source>
        <dbReference type="ARBA" id="ARBA00023136"/>
    </source>
</evidence>
<dbReference type="InterPro" id="IPR006029">
    <property type="entry name" value="Neurotrans-gated_channel_TM"/>
</dbReference>
<comment type="catalytic activity">
    <reaction evidence="18">
        <text>Ca(2+)(in) = Ca(2+)(out)</text>
        <dbReference type="Rhea" id="RHEA:29671"/>
        <dbReference type="ChEBI" id="CHEBI:29108"/>
    </reaction>
</comment>
<dbReference type="EMBL" id="AFYH01007149">
    <property type="status" value="NOT_ANNOTATED_CDS"/>
    <property type="molecule type" value="Genomic_DNA"/>
</dbReference>
<dbReference type="GO" id="GO:0005230">
    <property type="term" value="F:extracellular ligand-gated monoatomic ion channel activity"/>
    <property type="evidence" value="ECO:0007669"/>
    <property type="project" value="InterPro"/>
</dbReference>
<dbReference type="STRING" id="7897.ENSLACP00000021166"/>
<comment type="catalytic activity">
    <reaction evidence="16">
        <text>K(+)(in) = K(+)(out)</text>
        <dbReference type="Rhea" id="RHEA:29463"/>
        <dbReference type="ChEBI" id="CHEBI:29103"/>
    </reaction>
</comment>
<comment type="function">
    <text evidence="19">Forms serotonin (5-hydroxytryptamine/5-HT3)-activated cation-selective channel complexes, which when activated cause fast, depolarizing responses in neurons.</text>
</comment>
<dbReference type="Proteomes" id="UP000008672">
    <property type="component" value="Unassembled WGS sequence"/>
</dbReference>
<evidence type="ECO:0000256" key="12">
    <source>
        <dbReference type="ARBA" id="ARBA00023257"/>
    </source>
</evidence>
<keyword evidence="5 20" id="KW-1133">Transmembrane helix</keyword>
<keyword evidence="12" id="KW-0628">Postsynaptic cell membrane</keyword>
<reference evidence="24" key="2">
    <citation type="submission" date="2025-08" db="UniProtKB">
        <authorList>
            <consortium name="Ensembl"/>
        </authorList>
    </citation>
    <scope>IDENTIFICATION</scope>
</reference>
<sequence>VRSSATCVLSLPSQMLASNVRPQNSTLHQLTRQLLWNYSKGVRPVKNWMQPTTVYIDLFIRAVLDVDGQTQKLTTYIWYQQLWNDDFLVWNASAFDGINEISLPSDVIWVPDIIINEFVDVGKSPDLPYVYVNSSGTIKDNKPIQAVSACRLEIYAFPFDIQNCTLTFSSWLHTVEDVNLALWRSFEEIKRDKSAFLDNGEWELISVPSKYEILKAESGDYAQIQFNVVIRRRPLLYVVSLLIPSIFLMVVDVMSFYLPPDSGTRITFKASILLGYTVVRVNMSDELPATAVKTPLIGVFFAVCMALLVLSLAKSILVVKLLHVTEKPLQGLSGSACCRATVDSSHQSGSQSAPPSTRTLEGANEGGDCLRVHLSDFSLPDSRLSSAEISEEEARPANMAHKKLLAEQVMKELLSIKYFFHEIDDAGNLKSDWLGLCYRLDKFLFRFYLLILSVYAITLCSLWVVWSFP</sequence>
<keyword evidence="2" id="KW-1003">Cell membrane</keyword>
<keyword evidence="6" id="KW-0770">Synapse</keyword>
<comment type="caution">
    <text evidence="20">Lacks conserved residue(s) required for the propagation of feature annotation.</text>
</comment>